<dbReference type="PANTHER" id="PTHR48051">
    <property type="match status" value="1"/>
</dbReference>
<keyword evidence="2" id="KW-0677">Repeat</keyword>
<evidence type="ECO:0000256" key="2">
    <source>
        <dbReference type="ARBA" id="ARBA00022737"/>
    </source>
</evidence>
<dbReference type="Proteomes" id="UP000428333">
    <property type="component" value="Linkage Group LG08"/>
</dbReference>
<dbReference type="SMART" id="SM00369">
    <property type="entry name" value="LRR_TYP"/>
    <property type="match status" value="7"/>
</dbReference>
<dbReference type="PROSITE" id="PS51450">
    <property type="entry name" value="LRR"/>
    <property type="match status" value="2"/>
</dbReference>
<dbReference type="InterPro" id="IPR050216">
    <property type="entry name" value="LRR_domain-containing"/>
</dbReference>
<comment type="similarity">
    <text evidence="3">Belongs to the SHOC2 family.</text>
</comment>
<dbReference type="SUPFAM" id="SSF52058">
    <property type="entry name" value="L domain-like"/>
    <property type="match status" value="1"/>
</dbReference>
<comment type="caution">
    <text evidence="4">The sequence shown here is derived from an EMBL/GenBank/DDBJ whole genome shotgun (WGS) entry which is preliminary data.</text>
</comment>
<dbReference type="InterPro" id="IPR003591">
    <property type="entry name" value="Leu-rich_rpt_typical-subtyp"/>
</dbReference>
<dbReference type="Pfam" id="PF13855">
    <property type="entry name" value="LRR_8"/>
    <property type="match status" value="2"/>
</dbReference>
<dbReference type="AlphaFoldDB" id="A0A6A4LHE8"/>
<proteinExistence type="inferred from homology"/>
<dbReference type="GO" id="GO:0051707">
    <property type="term" value="P:response to other organism"/>
    <property type="evidence" value="ECO:0007669"/>
    <property type="project" value="UniProtKB-ARBA"/>
</dbReference>
<dbReference type="Gene3D" id="3.80.10.10">
    <property type="entry name" value="Ribonuclease Inhibitor"/>
    <property type="match status" value="2"/>
</dbReference>
<dbReference type="OrthoDB" id="1668230at2759"/>
<dbReference type="InterPro" id="IPR001611">
    <property type="entry name" value="Leu-rich_rpt"/>
</dbReference>
<feature type="non-terminal residue" evidence="4">
    <location>
        <position position="1"/>
    </location>
</feature>
<dbReference type="GO" id="GO:0005737">
    <property type="term" value="C:cytoplasm"/>
    <property type="evidence" value="ECO:0007669"/>
    <property type="project" value="TreeGrafter"/>
</dbReference>
<dbReference type="EMBL" id="QEFC01002099">
    <property type="protein sequence ID" value="KAE9454679.1"/>
    <property type="molecule type" value="Genomic_DNA"/>
</dbReference>
<keyword evidence="1" id="KW-0433">Leucine-rich repeat</keyword>
<dbReference type="PANTHER" id="PTHR48051:SF54">
    <property type="entry name" value="LEUCINE-RICH REPEAT-CONTAINING PROTEIN"/>
    <property type="match status" value="1"/>
</dbReference>
<dbReference type="GO" id="GO:0006952">
    <property type="term" value="P:defense response"/>
    <property type="evidence" value="ECO:0007669"/>
    <property type="project" value="UniProtKB-ARBA"/>
</dbReference>
<protein>
    <submittedName>
        <fullName evidence="4">Uncharacterized protein</fullName>
    </submittedName>
</protein>
<dbReference type="SMART" id="SM00364">
    <property type="entry name" value="LRR_BAC"/>
    <property type="match status" value="5"/>
</dbReference>
<evidence type="ECO:0000256" key="3">
    <source>
        <dbReference type="ARBA" id="ARBA00023786"/>
    </source>
</evidence>
<evidence type="ECO:0000313" key="4">
    <source>
        <dbReference type="EMBL" id="KAE9454679.1"/>
    </source>
</evidence>
<evidence type="ECO:0000256" key="1">
    <source>
        <dbReference type="ARBA" id="ARBA00022614"/>
    </source>
</evidence>
<organism evidence="4 5">
    <name type="scientific">Rhododendron williamsianum</name>
    <dbReference type="NCBI Taxonomy" id="262921"/>
    <lineage>
        <taxon>Eukaryota</taxon>
        <taxon>Viridiplantae</taxon>
        <taxon>Streptophyta</taxon>
        <taxon>Embryophyta</taxon>
        <taxon>Tracheophyta</taxon>
        <taxon>Spermatophyta</taxon>
        <taxon>Magnoliopsida</taxon>
        <taxon>eudicotyledons</taxon>
        <taxon>Gunneridae</taxon>
        <taxon>Pentapetalae</taxon>
        <taxon>asterids</taxon>
        <taxon>Ericales</taxon>
        <taxon>Ericaceae</taxon>
        <taxon>Ericoideae</taxon>
        <taxon>Rhodoreae</taxon>
        <taxon>Rhododendron</taxon>
    </lineage>
</organism>
<sequence>MGMGDCLERFCEEETGRSDRENDLEDGELNQRVVRVLLRDGGAVERVDLSRCELRFLPEAFGKIQGLLVLDVSHNQLEIKKTRKRVPAGVVTMKTSVGWLLSATVVIPDSLAGLQKLEELNVSSNLLKSLPDSIGLLINLKILNVSGNRLNALPASIARCSSLVELDASFNNLTCLPPNIGYGLLNLKKLSIHLNKIRTLPPSVFEMWSLQYLDAHLNMLCTLPPEIGKLANLEVLNLSSNFNDLTELPETIGDLPNLRELDISNNQIGALPDTFGWIENLSRLNLDQNPLVIPPKEIVSNGVEAVVEFMLKRWVNIIEAEEKRSMVEANKQGETGWLALGTSVLNYFASGVSPSVTGSPGLRKGEVSMDP</sequence>
<dbReference type="InterPro" id="IPR032675">
    <property type="entry name" value="LRR_dom_sf"/>
</dbReference>
<reference evidence="4 5" key="1">
    <citation type="journal article" date="2019" name="Genome Biol. Evol.">
        <title>The Rhododendron genome and chromosomal organization provide insight into shared whole-genome duplications across the heath family (Ericaceae).</title>
        <authorList>
            <person name="Soza V.L."/>
            <person name="Lindsley D."/>
            <person name="Waalkes A."/>
            <person name="Ramage E."/>
            <person name="Patwardhan R.P."/>
            <person name="Burton J.N."/>
            <person name="Adey A."/>
            <person name="Kumar A."/>
            <person name="Qiu R."/>
            <person name="Shendure J."/>
            <person name="Hall B."/>
        </authorList>
    </citation>
    <scope>NUCLEOTIDE SEQUENCE [LARGE SCALE GENOMIC DNA]</scope>
    <source>
        <strain evidence="4">RSF 1966-606</strain>
    </source>
</reference>
<accession>A0A6A4LHE8</accession>
<name>A0A6A4LHE8_9ERIC</name>
<gene>
    <name evidence="4" type="ORF">C3L33_13445</name>
</gene>
<keyword evidence="5" id="KW-1185">Reference proteome</keyword>
<evidence type="ECO:0000313" key="5">
    <source>
        <dbReference type="Proteomes" id="UP000428333"/>
    </source>
</evidence>